<dbReference type="EMBL" id="AMZO01000023">
    <property type="protein sequence ID" value="ELR64701.1"/>
    <property type="molecule type" value="Genomic_DNA"/>
</dbReference>
<dbReference type="Pfam" id="PF16537">
    <property type="entry name" value="T2SSB"/>
    <property type="match status" value="1"/>
</dbReference>
<dbReference type="RefSeq" id="WP_007467643.1">
    <property type="nucleotide sequence ID" value="NZ_AMZO01000023.1"/>
</dbReference>
<evidence type="ECO:0000313" key="2">
    <source>
        <dbReference type="EMBL" id="ELR64701.1"/>
    </source>
</evidence>
<accession>L8J7D7</accession>
<dbReference type="PATRIC" id="fig|1056511.3.peg.3346"/>
<protein>
    <submittedName>
        <fullName evidence="2">General secretion pathway protein B</fullName>
    </submittedName>
</protein>
<sequence length="304" mass="33356">MSNLLNAIQQSEQHHQVYTSRPVQPLKAVAGSRSLSSWLLPALLVMVPVAGTLAYGQWHSQVQRESVSDVAARAVKADVVAVPVIEPVPVVATALVAENTSKPEMLNTGEGMIRVLPYPELMTEPLPSVNHRLSRQITQRTAQPVVTMPDTVYDQNPISNQSEMKVVSSQPAKNEWDLDKLDYSELSPQLAEQLKSAIAATDNSVDEEPSELLNTTSAPSAKSEIKPIALGELPASVQNRIPSLNFQTHIYSSTANSRWVKVNGREAFEGDEIAPGVVLRRIEPRQVVFDFDSYLVSMPALSEW</sequence>
<dbReference type="GO" id="GO:0015627">
    <property type="term" value="C:type II protein secretion system complex"/>
    <property type="evidence" value="ECO:0007669"/>
    <property type="project" value="InterPro"/>
</dbReference>
<dbReference type="InterPro" id="IPR032389">
    <property type="entry name" value="GspB_C"/>
</dbReference>
<proteinExistence type="predicted"/>
<comment type="caution">
    <text evidence="2">The sequence shown here is derived from an EMBL/GenBank/DDBJ whole genome shotgun (WGS) entry which is preliminary data.</text>
</comment>
<dbReference type="Proteomes" id="UP000011134">
    <property type="component" value="Unassembled WGS sequence"/>
</dbReference>
<dbReference type="OrthoDB" id="5432325at2"/>
<keyword evidence="3" id="KW-1185">Reference proteome</keyword>
<gene>
    <name evidence="2" type="ORF">C942_02272</name>
</gene>
<evidence type="ECO:0000313" key="3">
    <source>
        <dbReference type="Proteomes" id="UP000011134"/>
    </source>
</evidence>
<evidence type="ECO:0000259" key="1">
    <source>
        <dbReference type="Pfam" id="PF16537"/>
    </source>
</evidence>
<name>L8J7D7_9GAMM</name>
<feature type="domain" description="Type II secretion system protein GspB C-terminal" evidence="1">
    <location>
        <begin position="241"/>
        <end position="300"/>
    </location>
</feature>
<organism evidence="2 3">
    <name type="scientific">Photobacterium marinum</name>
    <dbReference type="NCBI Taxonomy" id="1056511"/>
    <lineage>
        <taxon>Bacteria</taxon>
        <taxon>Pseudomonadati</taxon>
        <taxon>Pseudomonadota</taxon>
        <taxon>Gammaproteobacteria</taxon>
        <taxon>Vibrionales</taxon>
        <taxon>Vibrionaceae</taxon>
        <taxon>Photobacterium</taxon>
    </lineage>
</organism>
<dbReference type="AlphaFoldDB" id="L8J7D7"/>
<reference evidence="2 3" key="1">
    <citation type="submission" date="2012-12" db="EMBL/GenBank/DDBJ databases">
        <title>Genome Assembly of Photobacterium sp. AK15.</title>
        <authorList>
            <person name="Khatri I."/>
            <person name="Vaidya B."/>
            <person name="Srinivas T.N.R."/>
            <person name="Subramanian S."/>
            <person name="Pinnaka A."/>
        </authorList>
    </citation>
    <scope>NUCLEOTIDE SEQUENCE [LARGE SCALE GENOMIC DNA]</scope>
    <source>
        <strain evidence="2 3">AK15</strain>
    </source>
</reference>